<feature type="domain" description="HTH arsR-type" evidence="4">
    <location>
        <begin position="1"/>
        <end position="89"/>
    </location>
</feature>
<dbReference type="InterPro" id="IPR001845">
    <property type="entry name" value="HTH_ArsR_DNA-bd_dom"/>
</dbReference>
<dbReference type="SMART" id="SM00418">
    <property type="entry name" value="HTH_ARSR"/>
    <property type="match status" value="1"/>
</dbReference>
<evidence type="ECO:0000313" key="5">
    <source>
        <dbReference type="EMBL" id="PIR43149.1"/>
    </source>
</evidence>
<dbReference type="PROSITE" id="PS50987">
    <property type="entry name" value="HTH_ARSR_2"/>
    <property type="match status" value="1"/>
</dbReference>
<dbReference type="PRINTS" id="PR00778">
    <property type="entry name" value="HTHARSR"/>
</dbReference>
<dbReference type="PANTHER" id="PTHR43132">
    <property type="entry name" value="ARSENICAL RESISTANCE OPERON REPRESSOR ARSR-RELATED"/>
    <property type="match status" value="1"/>
</dbReference>
<dbReference type="GO" id="GO:0003700">
    <property type="term" value="F:DNA-binding transcription factor activity"/>
    <property type="evidence" value="ECO:0007669"/>
    <property type="project" value="InterPro"/>
</dbReference>
<dbReference type="InterPro" id="IPR036390">
    <property type="entry name" value="WH_DNA-bd_sf"/>
</dbReference>
<dbReference type="AlphaFoldDB" id="A0A2H0R9E3"/>
<gene>
    <name evidence="5" type="ORF">COV24_04255</name>
</gene>
<dbReference type="SUPFAM" id="SSF46785">
    <property type="entry name" value="Winged helix' DNA-binding domain"/>
    <property type="match status" value="1"/>
</dbReference>
<sequence length="89" mass="10171">MKSNCMECVKVLGDNTRLAIYNILSKNYPKEYCVGDVVGMVEVKQPTVSYHLGRLFKYGLVSSKRDGKKILYSANEKCPHYNKVCIFKD</sequence>
<evidence type="ECO:0000256" key="1">
    <source>
        <dbReference type="ARBA" id="ARBA00023015"/>
    </source>
</evidence>
<dbReference type="CDD" id="cd00090">
    <property type="entry name" value="HTH_ARSR"/>
    <property type="match status" value="1"/>
</dbReference>
<evidence type="ECO:0000259" key="4">
    <source>
        <dbReference type="PROSITE" id="PS50987"/>
    </source>
</evidence>
<accession>A0A2H0R9E3</accession>
<proteinExistence type="predicted"/>
<keyword evidence="3" id="KW-0804">Transcription</keyword>
<comment type="caution">
    <text evidence="5">The sequence shown here is derived from an EMBL/GenBank/DDBJ whole genome shotgun (WGS) entry which is preliminary data.</text>
</comment>
<name>A0A2H0R9E3_UNCKA</name>
<reference evidence="5 6" key="1">
    <citation type="submission" date="2017-09" db="EMBL/GenBank/DDBJ databases">
        <title>Depth-based differentiation of microbial function through sediment-hosted aquifers and enrichment of novel symbionts in the deep terrestrial subsurface.</title>
        <authorList>
            <person name="Probst A.J."/>
            <person name="Ladd B."/>
            <person name="Jarett J.K."/>
            <person name="Geller-Mcgrath D.E."/>
            <person name="Sieber C.M."/>
            <person name="Emerson J.B."/>
            <person name="Anantharaman K."/>
            <person name="Thomas B.C."/>
            <person name="Malmstrom R."/>
            <person name="Stieglmeier M."/>
            <person name="Klingl A."/>
            <person name="Woyke T."/>
            <person name="Ryan C.M."/>
            <person name="Banfield J.F."/>
        </authorList>
    </citation>
    <scope>NUCLEOTIDE SEQUENCE [LARGE SCALE GENOMIC DNA]</scope>
    <source>
        <strain evidence="5">CG10_big_fil_rev_8_21_14_0_10_32_10</strain>
    </source>
</reference>
<dbReference type="PANTHER" id="PTHR43132:SF2">
    <property type="entry name" value="ARSENICAL RESISTANCE OPERON REPRESSOR ARSR-RELATED"/>
    <property type="match status" value="1"/>
</dbReference>
<protein>
    <recommendedName>
        <fullName evidence="4">HTH arsR-type domain-containing protein</fullName>
    </recommendedName>
</protein>
<dbReference type="Proteomes" id="UP000230214">
    <property type="component" value="Unassembled WGS sequence"/>
</dbReference>
<evidence type="ECO:0000256" key="3">
    <source>
        <dbReference type="ARBA" id="ARBA00023163"/>
    </source>
</evidence>
<dbReference type="InterPro" id="IPR051011">
    <property type="entry name" value="Metal_resp_trans_reg"/>
</dbReference>
<keyword evidence="2" id="KW-0238">DNA-binding</keyword>
<evidence type="ECO:0000256" key="2">
    <source>
        <dbReference type="ARBA" id="ARBA00023125"/>
    </source>
</evidence>
<dbReference type="InterPro" id="IPR036388">
    <property type="entry name" value="WH-like_DNA-bd_sf"/>
</dbReference>
<evidence type="ECO:0000313" key="6">
    <source>
        <dbReference type="Proteomes" id="UP000230214"/>
    </source>
</evidence>
<dbReference type="InterPro" id="IPR011991">
    <property type="entry name" value="ArsR-like_HTH"/>
</dbReference>
<dbReference type="Gene3D" id="1.10.10.10">
    <property type="entry name" value="Winged helix-like DNA-binding domain superfamily/Winged helix DNA-binding domain"/>
    <property type="match status" value="1"/>
</dbReference>
<keyword evidence="1" id="KW-0805">Transcription regulation</keyword>
<dbReference type="GO" id="GO:0003677">
    <property type="term" value="F:DNA binding"/>
    <property type="evidence" value="ECO:0007669"/>
    <property type="project" value="UniProtKB-KW"/>
</dbReference>
<dbReference type="EMBL" id="PCXU01000036">
    <property type="protein sequence ID" value="PIR43149.1"/>
    <property type="molecule type" value="Genomic_DNA"/>
</dbReference>
<organism evidence="5 6">
    <name type="scientific">candidate division WWE3 bacterium CG10_big_fil_rev_8_21_14_0_10_32_10</name>
    <dbReference type="NCBI Taxonomy" id="1975090"/>
    <lineage>
        <taxon>Bacteria</taxon>
        <taxon>Katanobacteria</taxon>
    </lineage>
</organism>
<dbReference type="NCBIfam" id="NF033788">
    <property type="entry name" value="HTH_metalloreg"/>
    <property type="match status" value="1"/>
</dbReference>
<dbReference type="Pfam" id="PF01022">
    <property type="entry name" value="HTH_5"/>
    <property type="match status" value="1"/>
</dbReference>